<dbReference type="InterPro" id="IPR036324">
    <property type="entry name" value="Mn/Fe_SOD_N_sf"/>
</dbReference>
<dbReference type="SUPFAM" id="SSF55424">
    <property type="entry name" value="FAD/NAD-linked reductases, dimerisation (C-terminal) domain"/>
    <property type="match status" value="1"/>
</dbReference>
<organism evidence="7 8">
    <name type="scientific">Zoogloea oryzae</name>
    <dbReference type="NCBI Taxonomy" id="310767"/>
    <lineage>
        <taxon>Bacteria</taxon>
        <taxon>Pseudomonadati</taxon>
        <taxon>Pseudomonadota</taxon>
        <taxon>Betaproteobacteria</taxon>
        <taxon>Rhodocyclales</taxon>
        <taxon>Zoogloeaceae</taxon>
        <taxon>Zoogloea</taxon>
    </lineage>
</organism>
<evidence type="ECO:0000313" key="8">
    <source>
        <dbReference type="Proteomes" id="UP001157167"/>
    </source>
</evidence>
<dbReference type="InterPro" id="IPR036188">
    <property type="entry name" value="FAD/NAD-bd_sf"/>
</dbReference>
<dbReference type="InterPro" id="IPR001100">
    <property type="entry name" value="Pyr_nuc-diS_OxRdtase"/>
</dbReference>
<dbReference type="Gene3D" id="3.30.390.30">
    <property type="match status" value="1"/>
</dbReference>
<keyword evidence="3" id="KW-0285">Flavoprotein</keyword>
<comment type="cofactor">
    <cofactor evidence="1">
        <name>FAD</name>
        <dbReference type="ChEBI" id="CHEBI:57692"/>
    </cofactor>
</comment>
<dbReference type="PIRSF" id="PIRSF000350">
    <property type="entry name" value="Mercury_reductase_MerA"/>
    <property type="match status" value="1"/>
</dbReference>
<evidence type="ECO:0000259" key="6">
    <source>
        <dbReference type="Pfam" id="PF07992"/>
    </source>
</evidence>
<dbReference type="Pfam" id="PF07992">
    <property type="entry name" value="Pyr_redox_2"/>
    <property type="match status" value="1"/>
</dbReference>
<proteinExistence type="inferred from homology"/>
<evidence type="ECO:0000256" key="1">
    <source>
        <dbReference type="ARBA" id="ARBA00001974"/>
    </source>
</evidence>
<dbReference type="PRINTS" id="PR00411">
    <property type="entry name" value="PNDRDTASEI"/>
</dbReference>
<dbReference type="PRINTS" id="PR00368">
    <property type="entry name" value="FADPNR"/>
</dbReference>
<accession>A0ABQ6FCA0</accession>
<evidence type="ECO:0000259" key="5">
    <source>
        <dbReference type="Pfam" id="PF02852"/>
    </source>
</evidence>
<dbReference type="InterPro" id="IPR016156">
    <property type="entry name" value="FAD/NAD-linked_Rdtase_dimer_sf"/>
</dbReference>
<dbReference type="Proteomes" id="UP001157167">
    <property type="component" value="Unassembled WGS sequence"/>
</dbReference>
<dbReference type="InterPro" id="IPR004099">
    <property type="entry name" value="Pyr_nucl-diS_OxRdtase_dimer"/>
</dbReference>
<dbReference type="Pfam" id="PF02852">
    <property type="entry name" value="Pyr_redox_dim"/>
    <property type="match status" value="1"/>
</dbReference>
<dbReference type="EMBL" id="BSPX01000034">
    <property type="protein sequence ID" value="GLT22919.1"/>
    <property type="molecule type" value="Genomic_DNA"/>
</dbReference>
<dbReference type="PANTHER" id="PTHR43014">
    <property type="entry name" value="MERCURIC REDUCTASE"/>
    <property type="match status" value="1"/>
</dbReference>
<evidence type="ECO:0000256" key="4">
    <source>
        <dbReference type="ARBA" id="ARBA00022827"/>
    </source>
</evidence>
<dbReference type="PANTHER" id="PTHR43014:SF4">
    <property type="entry name" value="PYRIDINE NUCLEOTIDE-DISULFIDE OXIDOREDUCTASE RCLA-RELATED"/>
    <property type="match status" value="1"/>
</dbReference>
<feature type="domain" description="Pyridine nucleotide-disulphide oxidoreductase dimerisation" evidence="5">
    <location>
        <begin position="348"/>
        <end position="454"/>
    </location>
</feature>
<dbReference type="InterPro" id="IPR023753">
    <property type="entry name" value="FAD/NAD-binding_dom"/>
</dbReference>
<protein>
    <submittedName>
        <fullName evidence="7">Dihydrolipoyl dehydrogenase</fullName>
    </submittedName>
</protein>
<feature type="domain" description="FAD/NAD(P)-binding" evidence="6">
    <location>
        <begin position="7"/>
        <end position="322"/>
    </location>
</feature>
<name>A0ABQ6FCA0_9RHOO</name>
<evidence type="ECO:0000256" key="3">
    <source>
        <dbReference type="ARBA" id="ARBA00022630"/>
    </source>
</evidence>
<dbReference type="Gene3D" id="3.50.50.60">
    <property type="entry name" value="FAD/NAD(P)-binding domain"/>
    <property type="match status" value="3"/>
</dbReference>
<gene>
    <name evidence="7" type="ORF">GCM10007933_23800</name>
</gene>
<sequence length="466" mass="49102">MNSLKVDVAIIGAGSAGMSAYKAARKHTDRVVVIEQGPYGTTCARVGCMPSKLLIAAADHAHAVATGEPFGVTVAGLKIDGAAVMARVRRERDRFVGFVLDTVDGWPDAHKLSGAARFEAPGQLRVADTSVEAARIIIATGATPAVPAGWRERLGDRLVVNDDVFEWDALPESVAVVGTGVVGLELAQALHRLGVRVRLFGRSQRVGPLTDPALQAAVAGWINATLPYSGNVGEPEVDRDGDGVVVTWKDERGHGRRERFAFVLAAAGRRPALAGLHLDKAGIPLDARGRPAFDPATGQIGDTPVFIAGDADDDRPVLHEAADEGRIAGDNAGRYPDVRPAARRTPLTIVFTDPQMAIAGASHANLTRSGVAFAQGAASFADQGRARTMGRNLGELRVYAGKADGRLLGAELFGPDAEHLAHLLAWAIQRGDTVTDALAAPFYHPVVEEGLRTALQNLARALRDAT</sequence>
<evidence type="ECO:0000256" key="2">
    <source>
        <dbReference type="ARBA" id="ARBA00007532"/>
    </source>
</evidence>
<dbReference type="SUPFAM" id="SSF51905">
    <property type="entry name" value="FAD/NAD(P)-binding domain"/>
    <property type="match status" value="1"/>
</dbReference>
<comment type="similarity">
    <text evidence="2">Belongs to the class-I pyridine nucleotide-disulfide oxidoreductase family.</text>
</comment>
<dbReference type="RefSeq" id="WP_284188190.1">
    <property type="nucleotide sequence ID" value="NZ_BSPX01000034.1"/>
</dbReference>
<keyword evidence="4" id="KW-0274">FAD</keyword>
<evidence type="ECO:0000313" key="7">
    <source>
        <dbReference type="EMBL" id="GLT22919.1"/>
    </source>
</evidence>
<dbReference type="NCBIfam" id="NF004939">
    <property type="entry name" value="PRK06292.1-1"/>
    <property type="match status" value="1"/>
</dbReference>
<keyword evidence="8" id="KW-1185">Reference proteome</keyword>
<comment type="caution">
    <text evidence="7">The sequence shown here is derived from an EMBL/GenBank/DDBJ whole genome shotgun (WGS) entry which is preliminary data.</text>
</comment>
<reference evidence="8" key="1">
    <citation type="journal article" date="2019" name="Int. J. Syst. Evol. Microbiol.">
        <title>The Global Catalogue of Microorganisms (GCM) 10K type strain sequencing project: providing services to taxonomists for standard genome sequencing and annotation.</title>
        <authorList>
            <consortium name="The Broad Institute Genomics Platform"/>
            <consortium name="The Broad Institute Genome Sequencing Center for Infectious Disease"/>
            <person name="Wu L."/>
            <person name="Ma J."/>
        </authorList>
    </citation>
    <scope>NUCLEOTIDE SEQUENCE [LARGE SCALE GENOMIC DNA]</scope>
    <source>
        <strain evidence="8">NBRC 102407</strain>
    </source>
</reference>
<dbReference type="Gene3D" id="1.10.287.990">
    <property type="entry name" value="Fe,Mn superoxide dismutase (SOD) domain"/>
    <property type="match status" value="1"/>
</dbReference>